<feature type="domain" description="Response regulatory" evidence="6">
    <location>
        <begin position="7"/>
        <end position="126"/>
    </location>
</feature>
<dbReference type="InterPro" id="IPR000792">
    <property type="entry name" value="Tscrpt_reg_LuxR_C"/>
</dbReference>
<dbReference type="PANTHER" id="PTHR43214:SF17">
    <property type="entry name" value="TRANSCRIPTIONAL REGULATORY PROTEIN RCSB"/>
    <property type="match status" value="1"/>
</dbReference>
<dbReference type="GO" id="GO:0003677">
    <property type="term" value="F:DNA binding"/>
    <property type="evidence" value="ECO:0007669"/>
    <property type="project" value="UniProtKB-KW"/>
</dbReference>
<dbReference type="InterPro" id="IPR016032">
    <property type="entry name" value="Sig_transdc_resp-reg_C-effctor"/>
</dbReference>
<evidence type="ECO:0000313" key="7">
    <source>
        <dbReference type="EMBL" id="KAA1006522.1"/>
    </source>
</evidence>
<gene>
    <name evidence="7" type="ORF">FVF58_26070</name>
</gene>
<dbReference type="SMART" id="SM00421">
    <property type="entry name" value="HTH_LUXR"/>
    <property type="match status" value="1"/>
</dbReference>
<dbReference type="Gene3D" id="1.10.10.10">
    <property type="entry name" value="Winged helix-like DNA-binding domain superfamily/Winged helix DNA-binding domain"/>
    <property type="match status" value="1"/>
</dbReference>
<dbReference type="Pfam" id="PF00196">
    <property type="entry name" value="GerE"/>
    <property type="match status" value="1"/>
</dbReference>
<name>A0A5B0GUP3_9BURK</name>
<evidence type="ECO:0000256" key="1">
    <source>
        <dbReference type="ARBA" id="ARBA00022553"/>
    </source>
</evidence>
<comment type="caution">
    <text evidence="7">The sequence shown here is derived from an EMBL/GenBank/DDBJ whole genome shotgun (WGS) entry which is preliminary data.</text>
</comment>
<dbReference type="Proteomes" id="UP000325273">
    <property type="component" value="Unassembled WGS sequence"/>
</dbReference>
<evidence type="ECO:0000256" key="2">
    <source>
        <dbReference type="ARBA" id="ARBA00023125"/>
    </source>
</evidence>
<evidence type="ECO:0000259" key="6">
    <source>
        <dbReference type="PROSITE" id="PS50110"/>
    </source>
</evidence>
<dbReference type="SUPFAM" id="SSF52172">
    <property type="entry name" value="CheY-like"/>
    <property type="match status" value="1"/>
</dbReference>
<dbReference type="PANTHER" id="PTHR43214">
    <property type="entry name" value="TWO-COMPONENT RESPONSE REGULATOR"/>
    <property type="match status" value="1"/>
</dbReference>
<dbReference type="InterPro" id="IPR036388">
    <property type="entry name" value="WH-like_DNA-bd_sf"/>
</dbReference>
<protein>
    <submittedName>
        <fullName evidence="7">Response regulator transcription factor</fullName>
    </submittedName>
</protein>
<dbReference type="InterPro" id="IPR058245">
    <property type="entry name" value="NreC/VraR/RcsB-like_REC"/>
</dbReference>
<dbReference type="SMART" id="SM00448">
    <property type="entry name" value="REC"/>
    <property type="match status" value="1"/>
</dbReference>
<sequence length="243" mass="26225">MASLIIRVLLADDHPGMLIGVEHELSVISTIQLMGCANSSTELIALLDAKPCDVVVSDYAMPAGDYGDGIALFSLIQRRYPPVKIVVLTMLDNPAVPRALVTQGVSCIVSKSDAVSHLVPAIHTAYSGGKYYSPRVEEIVQSIDWNRRGRGSTDVLSQRESEVVRLFASGLTVNEIADRLCRSKKTISSQKSKAMEKLGIDRDVDLLRYAMENGMVSSSERKSGGEPDMDLSEGGMPPVASNS</sequence>
<accession>A0A5B0GUP3</accession>
<dbReference type="AlphaFoldDB" id="A0A5B0GUP3"/>
<evidence type="ECO:0000313" key="8">
    <source>
        <dbReference type="Proteomes" id="UP000325273"/>
    </source>
</evidence>
<dbReference type="InterPro" id="IPR011006">
    <property type="entry name" value="CheY-like_superfamily"/>
</dbReference>
<dbReference type="EMBL" id="VTUZ01000019">
    <property type="protein sequence ID" value="KAA1006522.1"/>
    <property type="molecule type" value="Genomic_DNA"/>
</dbReference>
<dbReference type="GO" id="GO:0000160">
    <property type="term" value="P:phosphorelay signal transduction system"/>
    <property type="evidence" value="ECO:0007669"/>
    <property type="project" value="InterPro"/>
</dbReference>
<feature type="region of interest" description="Disordered" evidence="4">
    <location>
        <begin position="215"/>
        <end position="243"/>
    </location>
</feature>
<dbReference type="PRINTS" id="PR00038">
    <property type="entry name" value="HTHLUXR"/>
</dbReference>
<dbReference type="SUPFAM" id="SSF46894">
    <property type="entry name" value="C-terminal effector domain of the bipartite response regulators"/>
    <property type="match status" value="1"/>
</dbReference>
<dbReference type="Pfam" id="PF00072">
    <property type="entry name" value="Response_reg"/>
    <property type="match status" value="1"/>
</dbReference>
<dbReference type="PROSITE" id="PS50043">
    <property type="entry name" value="HTH_LUXR_2"/>
    <property type="match status" value="1"/>
</dbReference>
<evidence type="ECO:0000256" key="3">
    <source>
        <dbReference type="PROSITE-ProRule" id="PRU00169"/>
    </source>
</evidence>
<feature type="modified residue" description="4-aspartylphosphate" evidence="3">
    <location>
        <position position="58"/>
    </location>
</feature>
<dbReference type="Gene3D" id="3.40.50.2300">
    <property type="match status" value="1"/>
</dbReference>
<keyword evidence="2" id="KW-0238">DNA-binding</keyword>
<dbReference type="GO" id="GO:0006355">
    <property type="term" value="P:regulation of DNA-templated transcription"/>
    <property type="evidence" value="ECO:0007669"/>
    <property type="project" value="InterPro"/>
</dbReference>
<reference evidence="7 8" key="1">
    <citation type="submission" date="2019-08" db="EMBL/GenBank/DDBJ databases">
        <title>Paraburkholderia sp. DCY113.</title>
        <authorList>
            <person name="Kang J."/>
        </authorList>
    </citation>
    <scope>NUCLEOTIDE SEQUENCE [LARGE SCALE GENOMIC DNA]</scope>
    <source>
        <strain evidence="7 8">DCY113</strain>
    </source>
</reference>
<keyword evidence="1 3" id="KW-0597">Phosphoprotein</keyword>
<dbReference type="CDD" id="cd17535">
    <property type="entry name" value="REC_NarL-like"/>
    <property type="match status" value="1"/>
</dbReference>
<dbReference type="CDD" id="cd06170">
    <property type="entry name" value="LuxR_C_like"/>
    <property type="match status" value="1"/>
</dbReference>
<evidence type="ECO:0000259" key="5">
    <source>
        <dbReference type="PROSITE" id="PS50043"/>
    </source>
</evidence>
<dbReference type="InterPro" id="IPR001789">
    <property type="entry name" value="Sig_transdc_resp-reg_receiver"/>
</dbReference>
<proteinExistence type="predicted"/>
<organism evidence="7 8">
    <name type="scientific">Paraburkholderia panacisoli</name>
    <dbReference type="NCBI Taxonomy" id="2603818"/>
    <lineage>
        <taxon>Bacteria</taxon>
        <taxon>Pseudomonadati</taxon>
        <taxon>Pseudomonadota</taxon>
        <taxon>Betaproteobacteria</taxon>
        <taxon>Burkholderiales</taxon>
        <taxon>Burkholderiaceae</taxon>
        <taxon>Paraburkholderia</taxon>
    </lineage>
</organism>
<dbReference type="PROSITE" id="PS50110">
    <property type="entry name" value="RESPONSE_REGULATORY"/>
    <property type="match status" value="1"/>
</dbReference>
<keyword evidence="8" id="KW-1185">Reference proteome</keyword>
<dbReference type="InterPro" id="IPR039420">
    <property type="entry name" value="WalR-like"/>
</dbReference>
<feature type="domain" description="HTH luxR-type" evidence="5">
    <location>
        <begin position="149"/>
        <end position="214"/>
    </location>
</feature>
<evidence type="ECO:0000256" key="4">
    <source>
        <dbReference type="SAM" id="MobiDB-lite"/>
    </source>
</evidence>
<dbReference type="RefSeq" id="WP_149672712.1">
    <property type="nucleotide sequence ID" value="NZ_VTUZ01000019.1"/>
</dbReference>